<dbReference type="PANTHER" id="PTHR43513">
    <property type="entry name" value="DIHYDROOROTATE DEHYDROGENASE B (NAD(+)), ELECTRON TRANSFER SUBUNIT"/>
    <property type="match status" value="1"/>
</dbReference>
<reference evidence="4 5" key="1">
    <citation type="submission" date="2019-07" db="EMBL/GenBank/DDBJ databases">
        <title>Thalassofilum flectens gen. nov., sp. nov., a novel moderate thermophilic anaerobe from a shallow sea hot spring in Kunashir Island (Russia), representing a new family in the order Bacteroidales, and proposal of Thalassofilacea fam. nov.</title>
        <authorList>
            <person name="Kochetkova T.V."/>
            <person name="Podosokorskaya O.A."/>
            <person name="Novikov A."/>
            <person name="Elcheninov A.G."/>
            <person name="Toshchakov S.V."/>
            <person name="Kublanov I.V."/>
        </authorList>
    </citation>
    <scope>NUCLEOTIDE SEQUENCE [LARGE SCALE GENOMIC DNA]</scope>
    <source>
        <strain evidence="4 5">38-H</strain>
    </source>
</reference>
<protein>
    <submittedName>
        <fullName evidence="4">Sulfide/dihydroorotate dehydrogenase-like FAD/NAD-binding protein</fullName>
    </submittedName>
</protein>
<dbReference type="GO" id="GO:0006221">
    <property type="term" value="P:pyrimidine nucleotide biosynthetic process"/>
    <property type="evidence" value="ECO:0007669"/>
    <property type="project" value="InterPro"/>
</dbReference>
<dbReference type="Proteomes" id="UP000500961">
    <property type="component" value="Chromosome"/>
</dbReference>
<dbReference type="GO" id="GO:0016491">
    <property type="term" value="F:oxidoreductase activity"/>
    <property type="evidence" value="ECO:0007669"/>
    <property type="project" value="InterPro"/>
</dbReference>
<feature type="binding site" evidence="2">
    <location>
        <position position="244"/>
    </location>
    <ligand>
        <name>[2Fe-2S] cluster</name>
        <dbReference type="ChEBI" id="CHEBI:190135"/>
    </ligand>
</feature>
<dbReference type="AlphaFoldDB" id="A0A7D4CQN4"/>
<dbReference type="PANTHER" id="PTHR43513:SF3">
    <property type="entry name" value="DIHYDROOROTATE DEHYDROGENASE B (NAD(+)), ELECTRON TRANSFER SUBUNIT-RELATED"/>
    <property type="match status" value="1"/>
</dbReference>
<keyword evidence="1" id="KW-0285">Flavoprotein</keyword>
<dbReference type="InterPro" id="IPR001433">
    <property type="entry name" value="OxRdtase_FAD/NAD-bd"/>
</dbReference>
<dbReference type="GO" id="GO:0051537">
    <property type="term" value="F:2 iron, 2 sulfur cluster binding"/>
    <property type="evidence" value="ECO:0007669"/>
    <property type="project" value="UniProtKB-KW"/>
</dbReference>
<sequence>MFKILRKRELAPDIYLFEVEAPRVAKTANPGQFVIVRAYDKGERIPLTIADYDKRTGSVTIVIQALGASTRVICSFEEGDSFVDFAGPLGQPSDFIHFDPDKINGKRFLFVAGGVGAAPIYPQLKYLKERGAVLDVIIGARSKELLILLDEIREKVDNLYVATNDGSFGYKGFVTCVLEELISKGNQYDQVIAIGPMVMMKSVAESTKKYSIPTIVSLNTLMIDGTGMCGACRVTVNGKIRFTCVDGPEFNAHEVDFDEAMLRLNMYRSEEQKRLVDIERKHHKCKIGRTM</sequence>
<dbReference type="Pfam" id="PF10418">
    <property type="entry name" value="DHODB_Fe-S_bind"/>
    <property type="match status" value="1"/>
</dbReference>
<feature type="binding site" evidence="2">
    <location>
        <position position="232"/>
    </location>
    <ligand>
        <name>[2Fe-2S] cluster</name>
        <dbReference type="ChEBI" id="CHEBI:190135"/>
    </ligand>
</feature>
<proteinExistence type="predicted"/>
<dbReference type="GO" id="GO:0046872">
    <property type="term" value="F:metal ion binding"/>
    <property type="evidence" value="ECO:0007669"/>
    <property type="project" value="UniProtKB-KW"/>
</dbReference>
<evidence type="ECO:0000313" key="4">
    <source>
        <dbReference type="EMBL" id="QKG79545.1"/>
    </source>
</evidence>
<dbReference type="GO" id="GO:0050660">
    <property type="term" value="F:flavin adenine dinucleotide binding"/>
    <property type="evidence" value="ECO:0007669"/>
    <property type="project" value="InterPro"/>
</dbReference>
<name>A0A7D4CQN4_9BACT</name>
<comment type="cofactor">
    <cofactor evidence="1">
        <name>FAD</name>
        <dbReference type="ChEBI" id="CHEBI:57692"/>
    </cofactor>
    <text evidence="1">Binds 1 FAD per subunit.</text>
</comment>
<keyword evidence="2" id="KW-0411">Iron-sulfur</keyword>
<gene>
    <name evidence="4" type="ORF">FHG85_04470</name>
</gene>
<keyword evidence="1" id="KW-0274">FAD</keyword>
<dbReference type="RefSeq" id="WP_173073375.1">
    <property type="nucleotide sequence ID" value="NZ_CP041345.1"/>
</dbReference>
<dbReference type="InterPro" id="IPR017927">
    <property type="entry name" value="FAD-bd_FR_type"/>
</dbReference>
<dbReference type="PIRSF" id="PIRSF006816">
    <property type="entry name" value="Cyc3_hyd_g"/>
    <property type="match status" value="1"/>
</dbReference>
<feature type="binding site" evidence="2">
    <location>
        <position position="229"/>
    </location>
    <ligand>
        <name>[2Fe-2S] cluster</name>
        <dbReference type="ChEBI" id="CHEBI:190135"/>
    </ligand>
</feature>
<feature type="binding site" evidence="1">
    <location>
        <begin position="62"/>
        <end position="64"/>
    </location>
    <ligand>
        <name>FAD</name>
        <dbReference type="ChEBI" id="CHEBI:57692"/>
    </ligand>
</feature>
<comment type="cofactor">
    <cofactor evidence="2">
        <name>[2Fe-2S] cluster</name>
        <dbReference type="ChEBI" id="CHEBI:190135"/>
    </cofactor>
    <text evidence="2">Binds 1 [2Fe-2S] cluster per subunit.</text>
</comment>
<feature type="domain" description="FAD-binding FR-type" evidence="3">
    <location>
        <begin position="1"/>
        <end position="95"/>
    </location>
</feature>
<accession>A0A7D4CQN4</accession>
<organism evidence="4 5">
    <name type="scientific">Tenuifilum thalassicum</name>
    <dbReference type="NCBI Taxonomy" id="2590900"/>
    <lineage>
        <taxon>Bacteria</taxon>
        <taxon>Pseudomonadati</taxon>
        <taxon>Bacteroidota</taxon>
        <taxon>Bacteroidia</taxon>
        <taxon>Bacteroidales</taxon>
        <taxon>Tenuifilaceae</taxon>
        <taxon>Tenuifilum</taxon>
    </lineage>
</organism>
<dbReference type="InterPro" id="IPR019480">
    <property type="entry name" value="Dihydroorotate_DH_Fe-S-bd"/>
</dbReference>
<keyword evidence="2" id="KW-0001">2Fe-2S</keyword>
<evidence type="ECO:0000256" key="2">
    <source>
        <dbReference type="PIRSR" id="PIRSR006816-2"/>
    </source>
</evidence>
<dbReference type="InterPro" id="IPR017938">
    <property type="entry name" value="Riboflavin_synthase-like_b-brl"/>
</dbReference>
<dbReference type="SUPFAM" id="SSF52343">
    <property type="entry name" value="Ferredoxin reductase-like, C-terminal NADP-linked domain"/>
    <property type="match status" value="1"/>
</dbReference>
<dbReference type="InterPro" id="IPR050353">
    <property type="entry name" value="PyrK_electron_transfer"/>
</dbReference>
<evidence type="ECO:0000256" key="1">
    <source>
        <dbReference type="PIRSR" id="PIRSR006816-1"/>
    </source>
</evidence>
<dbReference type="Gene3D" id="2.40.30.10">
    <property type="entry name" value="Translation factors"/>
    <property type="match status" value="1"/>
</dbReference>
<keyword evidence="2" id="KW-0408">Iron</keyword>
<dbReference type="KEGG" id="ttz:FHG85_04470"/>
<evidence type="ECO:0000259" key="3">
    <source>
        <dbReference type="PROSITE" id="PS51384"/>
    </source>
</evidence>
<dbReference type="InterPro" id="IPR012165">
    <property type="entry name" value="Cyt_c3_hydrogenase_gsu"/>
</dbReference>
<dbReference type="EMBL" id="CP041345">
    <property type="protein sequence ID" value="QKG79545.1"/>
    <property type="molecule type" value="Genomic_DNA"/>
</dbReference>
<evidence type="ECO:0000313" key="5">
    <source>
        <dbReference type="Proteomes" id="UP000500961"/>
    </source>
</evidence>
<keyword evidence="5" id="KW-1185">Reference proteome</keyword>
<dbReference type="CDD" id="cd06219">
    <property type="entry name" value="DHOD_e_trans_like1"/>
    <property type="match status" value="1"/>
</dbReference>
<dbReference type="InterPro" id="IPR039261">
    <property type="entry name" value="FNR_nucleotide-bd"/>
</dbReference>
<dbReference type="Gene3D" id="3.40.50.80">
    <property type="entry name" value="Nucleotide-binding domain of ferredoxin-NADP reductase (FNR) module"/>
    <property type="match status" value="1"/>
</dbReference>
<keyword evidence="2" id="KW-0479">Metal-binding</keyword>
<dbReference type="Pfam" id="PF00175">
    <property type="entry name" value="NAD_binding_1"/>
    <property type="match status" value="1"/>
</dbReference>
<dbReference type="NCBIfam" id="NF004862">
    <property type="entry name" value="PRK06222.1"/>
    <property type="match status" value="1"/>
</dbReference>
<dbReference type="SUPFAM" id="SSF63380">
    <property type="entry name" value="Riboflavin synthase domain-like"/>
    <property type="match status" value="1"/>
</dbReference>
<dbReference type="PROSITE" id="PS51384">
    <property type="entry name" value="FAD_FR"/>
    <property type="match status" value="1"/>
</dbReference>